<feature type="region of interest" description="Disordered" evidence="1">
    <location>
        <begin position="272"/>
        <end position="304"/>
    </location>
</feature>
<accession>A0AAV5RTS2</accession>
<dbReference type="Pfam" id="PF00339">
    <property type="entry name" value="Arrestin_N"/>
    <property type="match status" value="1"/>
</dbReference>
<dbReference type="SUPFAM" id="SSF81296">
    <property type="entry name" value="E set domains"/>
    <property type="match status" value="1"/>
</dbReference>
<dbReference type="InterPro" id="IPR011022">
    <property type="entry name" value="Arrestin_C-like"/>
</dbReference>
<feature type="compositionally biased region" description="Polar residues" evidence="1">
    <location>
        <begin position="731"/>
        <end position="753"/>
    </location>
</feature>
<comment type="caution">
    <text evidence="3">The sequence shown here is derived from an EMBL/GenBank/DDBJ whole genome shotgun (WGS) entry which is preliminary data.</text>
</comment>
<feature type="domain" description="Arrestin C-terminal-like" evidence="2">
    <location>
        <begin position="393"/>
        <end position="562"/>
    </location>
</feature>
<reference evidence="3 4" key="1">
    <citation type="journal article" date="2023" name="Elife">
        <title>Identification of key yeast species and microbe-microbe interactions impacting larval growth of Drosophila in the wild.</title>
        <authorList>
            <person name="Mure A."/>
            <person name="Sugiura Y."/>
            <person name="Maeda R."/>
            <person name="Honda K."/>
            <person name="Sakurai N."/>
            <person name="Takahashi Y."/>
            <person name="Watada M."/>
            <person name="Katoh T."/>
            <person name="Gotoh A."/>
            <person name="Gotoh Y."/>
            <person name="Taniguchi I."/>
            <person name="Nakamura K."/>
            <person name="Hayashi T."/>
            <person name="Katayama T."/>
            <person name="Uemura T."/>
            <person name="Hattori Y."/>
        </authorList>
    </citation>
    <scope>NUCLEOTIDE SEQUENCE [LARGE SCALE GENOMIC DNA]</scope>
    <source>
        <strain evidence="3 4">KH-74</strain>
    </source>
</reference>
<evidence type="ECO:0000256" key="1">
    <source>
        <dbReference type="SAM" id="MobiDB-lite"/>
    </source>
</evidence>
<evidence type="ECO:0000259" key="2">
    <source>
        <dbReference type="SMART" id="SM01017"/>
    </source>
</evidence>
<proteinExistence type="predicted"/>
<feature type="compositionally biased region" description="Polar residues" evidence="1">
    <location>
        <begin position="175"/>
        <end position="200"/>
    </location>
</feature>
<dbReference type="Gene3D" id="2.60.40.640">
    <property type="match status" value="2"/>
</dbReference>
<dbReference type="InterPro" id="IPR050357">
    <property type="entry name" value="Arrestin_domain-protein"/>
</dbReference>
<dbReference type="GO" id="GO:0070086">
    <property type="term" value="P:ubiquitin-dependent endocytosis"/>
    <property type="evidence" value="ECO:0007669"/>
    <property type="project" value="TreeGrafter"/>
</dbReference>
<dbReference type="GO" id="GO:0005829">
    <property type="term" value="C:cytosol"/>
    <property type="evidence" value="ECO:0007669"/>
    <property type="project" value="TreeGrafter"/>
</dbReference>
<dbReference type="Proteomes" id="UP001377567">
    <property type="component" value="Unassembled WGS sequence"/>
</dbReference>
<dbReference type="PANTHER" id="PTHR11188">
    <property type="entry name" value="ARRESTIN DOMAIN CONTAINING PROTEIN"/>
    <property type="match status" value="1"/>
</dbReference>
<keyword evidence="4" id="KW-1185">Reference proteome</keyword>
<evidence type="ECO:0000313" key="4">
    <source>
        <dbReference type="Proteomes" id="UP001377567"/>
    </source>
</evidence>
<feature type="compositionally biased region" description="Polar residues" evidence="1">
    <location>
        <begin position="772"/>
        <end position="792"/>
    </location>
</feature>
<dbReference type="AlphaFoldDB" id="A0AAV5RTS2"/>
<dbReference type="SMART" id="SM01017">
    <property type="entry name" value="Arrestin_C"/>
    <property type="match status" value="1"/>
</dbReference>
<dbReference type="InterPro" id="IPR011021">
    <property type="entry name" value="Arrestin-like_N"/>
</dbReference>
<dbReference type="Pfam" id="PF02752">
    <property type="entry name" value="Arrestin_C"/>
    <property type="match status" value="1"/>
</dbReference>
<evidence type="ECO:0000313" key="3">
    <source>
        <dbReference type="EMBL" id="GMM54828.1"/>
    </source>
</evidence>
<gene>
    <name evidence="3" type="ORF">DAKH74_014440</name>
</gene>
<dbReference type="PANTHER" id="PTHR11188:SF168">
    <property type="entry name" value="PROTEIN ECM21-RELATED"/>
    <property type="match status" value="1"/>
</dbReference>
<feature type="compositionally biased region" description="Polar residues" evidence="1">
    <location>
        <begin position="272"/>
        <end position="282"/>
    </location>
</feature>
<dbReference type="GO" id="GO:0031625">
    <property type="term" value="F:ubiquitin protein ligase binding"/>
    <property type="evidence" value="ECO:0007669"/>
    <property type="project" value="TreeGrafter"/>
</dbReference>
<dbReference type="InterPro" id="IPR014752">
    <property type="entry name" value="Arrestin-like_C"/>
</dbReference>
<feature type="region of interest" description="Disordered" evidence="1">
    <location>
        <begin position="165"/>
        <end position="258"/>
    </location>
</feature>
<protein>
    <recommendedName>
        <fullName evidence="2">Arrestin C-terminal-like domain-containing protein</fullName>
    </recommendedName>
</protein>
<name>A0AAV5RTS2_MAUHU</name>
<dbReference type="GO" id="GO:0030674">
    <property type="term" value="F:protein-macromolecule adaptor activity"/>
    <property type="evidence" value="ECO:0007669"/>
    <property type="project" value="TreeGrafter"/>
</dbReference>
<dbReference type="EMBL" id="BTGD01000003">
    <property type="protein sequence ID" value="GMM54828.1"/>
    <property type="molecule type" value="Genomic_DNA"/>
</dbReference>
<feature type="compositionally biased region" description="Polar residues" evidence="1">
    <location>
        <begin position="207"/>
        <end position="228"/>
    </location>
</feature>
<dbReference type="InterPro" id="IPR014756">
    <property type="entry name" value="Ig_E-set"/>
</dbReference>
<feature type="region of interest" description="Disordered" evidence="1">
    <location>
        <begin position="711"/>
        <end position="832"/>
    </location>
</feature>
<feature type="compositionally biased region" description="Low complexity" evidence="1">
    <location>
        <begin position="229"/>
        <end position="248"/>
    </location>
</feature>
<organism evidence="3 4">
    <name type="scientific">Maudiozyma humilis</name>
    <name type="common">Sour dough yeast</name>
    <name type="synonym">Kazachstania humilis</name>
    <dbReference type="NCBI Taxonomy" id="51915"/>
    <lineage>
        <taxon>Eukaryota</taxon>
        <taxon>Fungi</taxon>
        <taxon>Dikarya</taxon>
        <taxon>Ascomycota</taxon>
        <taxon>Saccharomycotina</taxon>
        <taxon>Saccharomycetes</taxon>
        <taxon>Saccharomycetales</taxon>
        <taxon>Saccharomycetaceae</taxon>
        <taxon>Maudiozyma</taxon>
    </lineage>
</organism>
<sequence>MHTITEDNAPIAPPERDVNHVLPGEKALLSTSSMDVYLQLVEPALFLRGFEKSSADPREAERAKENAPPPCILRGTVIVKLRKPTKFKRMKLALSGTARTDWPEGMDTLMHNDIGKVTMGDEFCEVQKLINNTWPFYNHDNVNVLNRNSDDTDDMDRIETVQHYSGAAIYRPPGTASSVDTGRRSSTNGSEVAPTMNTQPVDGMRSPSCNTSDSELSPANSVQTYRTASNPKMSKLSKSKSLNADASDTGTKQHSRRRGSFLADLLSSPFSHGSTVSSTTADSDGHLTVPGAPSSKAHVESGSDTPLSPLFDKDTFVFPAGEYVYPFEQLIPHSLPESVKVEYGQVKYELELRIKRFSMFKSSFTLTKPLQVVRSPSDSSVEESEPIVIAKPWKDKLKYNILINSRDVILDAFLPISIHLTPLDKITLYRTRIYITESIDYYARGKKLHRTEKAKKYLLAEHNGPFHDPGKGNRDKSNFRNYGNLLEEEATGDLVDKVFEYQVFVPKVFNGYKQLHPDTTNENLVVNHWIKISFRVSFKVDNVVKFFEVSIDSPVRVLHRLCSHANTLLPNYYSNMVTEPGEPDPTPISGPTANNLYHSSNIFFPKELCKSPVLSADMDVFDLTIPSVLQKDARNASANNAKDKRLSFSIGSLASSKNAKTEPLDDDNTRRHSIALINSPRMVSNIYQPLQLAKELAYPQAMPAFKSTVTVANSRAQTPPPPYEKRRHHSVPQSFTSSTGTHSSIESHGSSQIDLGDNMGVHFRNPNPFKKPTSTVFVPTSGSPSPESSRPDLSTFGFPSPSSSPPNYRRKSIAHEPSYRNTPRTLKTPRPLSCERYNSNLFVEVDADENDLTSVPANSNEWYPRPLN</sequence>